<proteinExistence type="predicted"/>
<dbReference type="GeneID" id="39601023"/>
<feature type="region of interest" description="Disordered" evidence="1">
    <location>
        <begin position="318"/>
        <end position="338"/>
    </location>
</feature>
<sequence>MPPTSQSRSQRTVETRWNRICSCKDELLTHDQCAQMGVQVTRLELETTRLAHETEPITDSSSDSSPASGEVLIPTAASYFEPLTDKFMLDHPVDSDRVQKISKEDPDFLVLRNYDPEAAIAEERTPGFRQKYWRPSECLLEVISVLKDHIFRVPRKSDRGYIGQSLIDIVDWINVNHEVALSQAFYLPSRNLQDSIHPVRLLFEVKDYIYPHVTMAVQHNIKETINDNLILRHELAYILQVMRTRLNENLFDKQPQPVLMLSFVAPQHGRILEAYIEDQYRVKVASSRLYSFEKNSAAPFELFYRWFLGRPIGVGRSQPRPQPDFCSLGSESEETEDA</sequence>
<evidence type="ECO:0000313" key="3">
    <source>
        <dbReference type="Proteomes" id="UP000283841"/>
    </source>
</evidence>
<dbReference type="EMBL" id="RCNU01000052">
    <property type="protein sequence ID" value="RWQ91154.1"/>
    <property type="molecule type" value="Genomic_DNA"/>
</dbReference>
<keyword evidence="3" id="KW-1185">Reference proteome</keyword>
<name>A0A443HH51_BYSSP</name>
<reference evidence="2 3" key="1">
    <citation type="journal article" date="2018" name="Front. Microbiol.">
        <title>Genomic and genetic insights into a cosmopolitan fungus, Paecilomyces variotii (Eurotiales).</title>
        <authorList>
            <person name="Urquhart A.S."/>
            <person name="Mondo S.J."/>
            <person name="Makela M.R."/>
            <person name="Hane J.K."/>
            <person name="Wiebenga A."/>
            <person name="He G."/>
            <person name="Mihaltcheva S."/>
            <person name="Pangilinan J."/>
            <person name="Lipzen A."/>
            <person name="Barry K."/>
            <person name="de Vries R.P."/>
            <person name="Grigoriev I.V."/>
            <person name="Idnurm A."/>
        </authorList>
    </citation>
    <scope>NUCLEOTIDE SEQUENCE [LARGE SCALE GENOMIC DNA]</scope>
    <source>
        <strain evidence="2 3">CBS 101075</strain>
    </source>
</reference>
<gene>
    <name evidence="2" type="ORF">C8Q69DRAFT_483956</name>
</gene>
<dbReference type="RefSeq" id="XP_028480799.1">
    <property type="nucleotide sequence ID" value="XM_028631746.1"/>
</dbReference>
<organism evidence="2 3">
    <name type="scientific">Byssochlamys spectabilis</name>
    <name type="common">Paecilomyces variotii</name>
    <dbReference type="NCBI Taxonomy" id="264951"/>
    <lineage>
        <taxon>Eukaryota</taxon>
        <taxon>Fungi</taxon>
        <taxon>Dikarya</taxon>
        <taxon>Ascomycota</taxon>
        <taxon>Pezizomycotina</taxon>
        <taxon>Eurotiomycetes</taxon>
        <taxon>Eurotiomycetidae</taxon>
        <taxon>Eurotiales</taxon>
        <taxon>Thermoascaceae</taxon>
        <taxon>Paecilomyces</taxon>
    </lineage>
</organism>
<dbReference type="VEuPathDB" id="FungiDB:C8Q69DRAFT_483956"/>
<accession>A0A443HH51</accession>
<dbReference type="STRING" id="264951.A0A443HH51"/>
<protein>
    <submittedName>
        <fullName evidence="2">Uncharacterized protein</fullName>
    </submittedName>
</protein>
<dbReference type="AlphaFoldDB" id="A0A443HH51"/>
<evidence type="ECO:0000256" key="1">
    <source>
        <dbReference type="SAM" id="MobiDB-lite"/>
    </source>
</evidence>
<evidence type="ECO:0000313" key="2">
    <source>
        <dbReference type="EMBL" id="RWQ91154.1"/>
    </source>
</evidence>
<comment type="caution">
    <text evidence="2">The sequence shown here is derived from an EMBL/GenBank/DDBJ whole genome shotgun (WGS) entry which is preliminary data.</text>
</comment>
<dbReference type="Proteomes" id="UP000283841">
    <property type="component" value="Unassembled WGS sequence"/>
</dbReference>